<accession>A0ABW4N072</accession>
<feature type="chain" id="PRO_5047305477" evidence="1">
    <location>
        <begin position="22"/>
        <end position="347"/>
    </location>
</feature>
<keyword evidence="1" id="KW-0732">Signal</keyword>
<feature type="signal peptide" evidence="1">
    <location>
        <begin position="1"/>
        <end position="21"/>
    </location>
</feature>
<dbReference type="Pfam" id="PF07007">
    <property type="entry name" value="LprI"/>
    <property type="match status" value="1"/>
</dbReference>
<name>A0ABW4N072_9CAUL</name>
<dbReference type="RefSeq" id="WP_377281096.1">
    <property type="nucleotide sequence ID" value="NZ_JBHRSI010000003.1"/>
</dbReference>
<dbReference type="EMBL" id="JBHUEY010000001">
    <property type="protein sequence ID" value="MFD1782075.1"/>
    <property type="molecule type" value="Genomic_DNA"/>
</dbReference>
<proteinExistence type="predicted"/>
<feature type="domain" description="Lysozyme inhibitor LprI-like N-terminal" evidence="2">
    <location>
        <begin position="266"/>
        <end position="338"/>
    </location>
</feature>
<organism evidence="3 4">
    <name type="scientific">Phenylobacterium terrae</name>
    <dbReference type="NCBI Taxonomy" id="2665495"/>
    <lineage>
        <taxon>Bacteria</taxon>
        <taxon>Pseudomonadati</taxon>
        <taxon>Pseudomonadota</taxon>
        <taxon>Alphaproteobacteria</taxon>
        <taxon>Caulobacterales</taxon>
        <taxon>Caulobacteraceae</taxon>
        <taxon>Phenylobacterium</taxon>
    </lineage>
</organism>
<reference evidence="4" key="1">
    <citation type="journal article" date="2019" name="Int. J. Syst. Evol. Microbiol.">
        <title>The Global Catalogue of Microorganisms (GCM) 10K type strain sequencing project: providing services to taxonomists for standard genome sequencing and annotation.</title>
        <authorList>
            <consortium name="The Broad Institute Genomics Platform"/>
            <consortium name="The Broad Institute Genome Sequencing Center for Infectious Disease"/>
            <person name="Wu L."/>
            <person name="Ma J."/>
        </authorList>
    </citation>
    <scope>NUCLEOTIDE SEQUENCE [LARGE SCALE GENOMIC DNA]</scope>
    <source>
        <strain evidence="4">DFY28</strain>
    </source>
</reference>
<evidence type="ECO:0000313" key="4">
    <source>
        <dbReference type="Proteomes" id="UP001597237"/>
    </source>
</evidence>
<comment type="caution">
    <text evidence="3">The sequence shown here is derived from an EMBL/GenBank/DDBJ whole genome shotgun (WGS) entry which is preliminary data.</text>
</comment>
<gene>
    <name evidence="3" type="ORF">ACFSC0_01620</name>
</gene>
<dbReference type="Gene3D" id="1.20.1270.180">
    <property type="match status" value="1"/>
</dbReference>
<dbReference type="Proteomes" id="UP001597237">
    <property type="component" value="Unassembled WGS sequence"/>
</dbReference>
<evidence type="ECO:0000259" key="2">
    <source>
        <dbReference type="Pfam" id="PF07007"/>
    </source>
</evidence>
<dbReference type="InterPro" id="IPR009739">
    <property type="entry name" value="LprI-like_N"/>
</dbReference>
<sequence>MTKRTIVAGFVGLAAAALALAAAGADWSDDAEWADSYPESRAICRDVRDRTVPAADRPTAAEAAQLKGCDSEALYYGIGRPADPVAARKCAILELEGTAASDAGYFAGRTILATVYANGVGAGRDTRLAIRLACQDEDSAPAEVDGRVRDLAGSSPPESFHWCDHVTSGRMMGVCAAHFARIDGAKREAEIATLTAAWSPPERKAFAALRTAADAFIAARAENEVDMSGTMRAALSLGEEERQRDAFKALLTELEAGKAPSGGLAPADAELNRVYRQVMNAGEDTRLDWGTVAPDDIRATQRIWLRYRDAWLAFAKVKYPQVSPDALAARLTQERTAMLRGFLEEAS</sequence>
<evidence type="ECO:0000256" key="1">
    <source>
        <dbReference type="SAM" id="SignalP"/>
    </source>
</evidence>
<keyword evidence="4" id="KW-1185">Reference proteome</keyword>
<evidence type="ECO:0000313" key="3">
    <source>
        <dbReference type="EMBL" id="MFD1782075.1"/>
    </source>
</evidence>
<protein>
    <submittedName>
        <fullName evidence="3">Lysozyme inhibitor LprI family protein</fullName>
    </submittedName>
</protein>